<dbReference type="InterPro" id="IPR020904">
    <property type="entry name" value="Sc_DH/Rdtase_CS"/>
</dbReference>
<dbReference type="SUPFAM" id="SSF51735">
    <property type="entry name" value="NAD(P)-binding Rossmann-fold domains"/>
    <property type="match status" value="1"/>
</dbReference>
<comment type="caution">
    <text evidence="4">The sequence shown here is derived from an EMBL/GenBank/DDBJ whole genome shotgun (WGS) entry which is preliminary data.</text>
</comment>
<gene>
    <name evidence="4" type="ORF">GCM10010521_61510</name>
</gene>
<dbReference type="InterPro" id="IPR036291">
    <property type="entry name" value="NAD(P)-bd_dom_sf"/>
</dbReference>
<feature type="domain" description="Ketoreductase" evidence="3">
    <location>
        <begin position="8"/>
        <end position="186"/>
    </location>
</feature>
<dbReference type="RefSeq" id="WP_345058124.1">
    <property type="nucleotide sequence ID" value="NZ_BAAAVM010000119.1"/>
</dbReference>
<name>A0ABP6HIB2_9ACTN</name>
<organism evidence="4 5">
    <name type="scientific">Streptomyces rameus</name>
    <dbReference type="NCBI Taxonomy" id="68261"/>
    <lineage>
        <taxon>Bacteria</taxon>
        <taxon>Bacillati</taxon>
        <taxon>Actinomycetota</taxon>
        <taxon>Actinomycetes</taxon>
        <taxon>Kitasatosporales</taxon>
        <taxon>Streptomycetaceae</taxon>
        <taxon>Streptomyces</taxon>
    </lineage>
</organism>
<evidence type="ECO:0000256" key="2">
    <source>
        <dbReference type="ARBA" id="ARBA00023002"/>
    </source>
</evidence>
<dbReference type="PANTHER" id="PTHR42760">
    <property type="entry name" value="SHORT-CHAIN DEHYDROGENASES/REDUCTASES FAMILY MEMBER"/>
    <property type="match status" value="1"/>
</dbReference>
<evidence type="ECO:0000313" key="5">
    <source>
        <dbReference type="Proteomes" id="UP001500893"/>
    </source>
</evidence>
<dbReference type="PANTHER" id="PTHR42760:SF133">
    <property type="entry name" value="3-OXOACYL-[ACYL-CARRIER-PROTEIN] REDUCTASE"/>
    <property type="match status" value="1"/>
</dbReference>
<dbReference type="Gene3D" id="3.40.50.720">
    <property type="entry name" value="NAD(P)-binding Rossmann-like Domain"/>
    <property type="match status" value="1"/>
</dbReference>
<dbReference type="EMBL" id="BAAAVM010000119">
    <property type="protein sequence ID" value="GAA2774793.1"/>
    <property type="molecule type" value="Genomic_DNA"/>
</dbReference>
<accession>A0ABP6HIB2</accession>
<reference evidence="5" key="1">
    <citation type="journal article" date="2019" name="Int. J. Syst. Evol. Microbiol.">
        <title>The Global Catalogue of Microorganisms (GCM) 10K type strain sequencing project: providing services to taxonomists for standard genome sequencing and annotation.</title>
        <authorList>
            <consortium name="The Broad Institute Genomics Platform"/>
            <consortium name="The Broad Institute Genome Sequencing Center for Infectious Disease"/>
            <person name="Wu L."/>
            <person name="Ma J."/>
        </authorList>
    </citation>
    <scope>NUCLEOTIDE SEQUENCE [LARGE SCALE GENOMIC DNA]</scope>
    <source>
        <strain evidence="5">JCM 11574</strain>
    </source>
</reference>
<dbReference type="SMART" id="SM00822">
    <property type="entry name" value="PKS_KR"/>
    <property type="match status" value="1"/>
</dbReference>
<keyword evidence="2" id="KW-0560">Oxidoreductase</keyword>
<sequence length="243" mass="25318">MHISLSGKRVLVTGGTRGIGAAITRAFAQAGASVLTCSRTGGEAADALARELKATPGDHHFVTADVSRTEDVQRLVDACQERLGGLDVVVNNAGRITHVPIEDLGMDGWREILDTNLTAAYDIVHRAVALLGPGASVINVGSGSALAGIHHRAHYTAAKAGLIGLTRSLAKELGPRGVRVNVLSPGVIQTEAELSEEVRTRYQKMTALGRLGTPEELAHVVLFLASDLASYMTGATVSVDGGI</sequence>
<proteinExistence type="inferred from homology"/>
<evidence type="ECO:0000256" key="1">
    <source>
        <dbReference type="ARBA" id="ARBA00006484"/>
    </source>
</evidence>
<protein>
    <submittedName>
        <fullName evidence="4">SDR family NAD(P)-dependent oxidoreductase</fullName>
    </submittedName>
</protein>
<dbReference type="InterPro" id="IPR002347">
    <property type="entry name" value="SDR_fam"/>
</dbReference>
<dbReference type="Pfam" id="PF13561">
    <property type="entry name" value="adh_short_C2"/>
    <property type="match status" value="1"/>
</dbReference>
<dbReference type="PROSITE" id="PS00061">
    <property type="entry name" value="ADH_SHORT"/>
    <property type="match status" value="1"/>
</dbReference>
<dbReference type="PRINTS" id="PR00080">
    <property type="entry name" value="SDRFAMILY"/>
</dbReference>
<dbReference type="InterPro" id="IPR057326">
    <property type="entry name" value="KR_dom"/>
</dbReference>
<evidence type="ECO:0000313" key="4">
    <source>
        <dbReference type="EMBL" id="GAA2774793.1"/>
    </source>
</evidence>
<dbReference type="PRINTS" id="PR00081">
    <property type="entry name" value="GDHRDH"/>
</dbReference>
<comment type="similarity">
    <text evidence="1">Belongs to the short-chain dehydrogenases/reductases (SDR) family.</text>
</comment>
<keyword evidence="5" id="KW-1185">Reference proteome</keyword>
<dbReference type="Proteomes" id="UP001500893">
    <property type="component" value="Unassembled WGS sequence"/>
</dbReference>
<evidence type="ECO:0000259" key="3">
    <source>
        <dbReference type="SMART" id="SM00822"/>
    </source>
</evidence>